<evidence type="ECO:0000313" key="2">
    <source>
        <dbReference type="EMBL" id="RAL59774.1"/>
    </source>
</evidence>
<evidence type="ECO:0000256" key="1">
    <source>
        <dbReference type="SAM" id="Coils"/>
    </source>
</evidence>
<dbReference type="Proteomes" id="UP000249056">
    <property type="component" value="Unassembled WGS sequence"/>
</dbReference>
<keyword evidence="1" id="KW-0175">Coiled coil</keyword>
<keyword evidence="3" id="KW-1185">Reference proteome</keyword>
<reference evidence="2 3" key="1">
    <citation type="submission" date="2018-06" db="EMBL/GenBank/DDBJ databases">
        <title>Genome Sequence of the Brown Rot Fungal Pathogen Monilinia fructigena.</title>
        <authorList>
            <person name="Landi L."/>
            <person name="De Miccolis Angelini R.M."/>
            <person name="Pollastro S."/>
            <person name="Abate D."/>
            <person name="Faretra F."/>
            <person name="Romanazzi G."/>
        </authorList>
    </citation>
    <scope>NUCLEOTIDE SEQUENCE [LARGE SCALE GENOMIC DNA]</scope>
    <source>
        <strain evidence="2 3">Mfrg269</strain>
    </source>
</reference>
<sequence length="103" mass="12045">MAPRTVFTDPQFLSLLSAAERGAYTTKYNWVMAMQPFKAGRTWPQVLMDYDNYFPLSHLDSRSYGNFNSIRDRLSDLRKELTRLEEKHDLRAAQLLLDFSHGN</sequence>
<protein>
    <submittedName>
        <fullName evidence="2">Uncharacterized protein</fullName>
    </submittedName>
</protein>
<organism evidence="2 3">
    <name type="scientific">Monilinia fructigena</name>
    <dbReference type="NCBI Taxonomy" id="38457"/>
    <lineage>
        <taxon>Eukaryota</taxon>
        <taxon>Fungi</taxon>
        <taxon>Dikarya</taxon>
        <taxon>Ascomycota</taxon>
        <taxon>Pezizomycotina</taxon>
        <taxon>Leotiomycetes</taxon>
        <taxon>Helotiales</taxon>
        <taxon>Sclerotiniaceae</taxon>
        <taxon>Monilinia</taxon>
    </lineage>
</organism>
<comment type="caution">
    <text evidence="2">The sequence shown here is derived from an EMBL/GenBank/DDBJ whole genome shotgun (WGS) entry which is preliminary data.</text>
</comment>
<gene>
    <name evidence="2" type="ORF">DID88_000403</name>
</gene>
<feature type="coiled-coil region" evidence="1">
    <location>
        <begin position="67"/>
        <end position="94"/>
    </location>
</feature>
<proteinExistence type="predicted"/>
<name>A0A395IIQ3_9HELO</name>
<evidence type="ECO:0000313" key="3">
    <source>
        <dbReference type="Proteomes" id="UP000249056"/>
    </source>
</evidence>
<dbReference type="AlphaFoldDB" id="A0A395IIQ3"/>
<dbReference type="OrthoDB" id="3496085at2759"/>
<dbReference type="EMBL" id="QKRW01000048">
    <property type="protein sequence ID" value="RAL59774.1"/>
    <property type="molecule type" value="Genomic_DNA"/>
</dbReference>
<accession>A0A395IIQ3</accession>